<dbReference type="PROSITE" id="PS50931">
    <property type="entry name" value="HTH_LYSR"/>
    <property type="match status" value="1"/>
</dbReference>
<dbReference type="EMBL" id="JAVDPW010000010">
    <property type="protein sequence ID" value="MDR6292914.1"/>
    <property type="molecule type" value="Genomic_DNA"/>
</dbReference>
<evidence type="ECO:0000313" key="7">
    <source>
        <dbReference type="Proteomes" id="UP001262410"/>
    </source>
</evidence>
<sequence length="293" mass="32802">MEMHQLRYFLAMCRTLNFTRAAAACNVAQPSLTRAIRKLEVELGAPLFHRERQRTHLTDLGRLMRPHFEMAVAQARAAKARARSYVALERAVLHLGVMCTIGPTRLVGLLRRLHQDQPAIDLRLTEAAPGELSGLLLAGHLDLAILAEPTDCPGRLRTLPLYRERFRVAFPPGHRFAALDRVALAEVDGEPYLSRLNCEFIAVFDDMLAERGVAVRERYESPREDWVQGLVMAGLGISFIPERLLMLSGLPSRPLVDPEVTRRIVIATVAGRPHSPAVSTVIRMARHFDWDAA</sequence>
<dbReference type="Pfam" id="PF03466">
    <property type="entry name" value="LysR_substrate"/>
    <property type="match status" value="1"/>
</dbReference>
<evidence type="ECO:0000259" key="5">
    <source>
        <dbReference type="PROSITE" id="PS50931"/>
    </source>
</evidence>
<dbReference type="InterPro" id="IPR036390">
    <property type="entry name" value="WH_DNA-bd_sf"/>
</dbReference>
<name>A0ABU1JWB4_9PROT</name>
<dbReference type="Proteomes" id="UP001262410">
    <property type="component" value="Unassembled WGS sequence"/>
</dbReference>
<dbReference type="RefSeq" id="WP_309799430.1">
    <property type="nucleotide sequence ID" value="NZ_JAVDPW010000010.1"/>
</dbReference>
<dbReference type="Gene3D" id="3.40.190.10">
    <property type="entry name" value="Periplasmic binding protein-like II"/>
    <property type="match status" value="2"/>
</dbReference>
<keyword evidence="7" id="KW-1185">Reference proteome</keyword>
<protein>
    <submittedName>
        <fullName evidence="6">DNA-binding transcriptional LysR family regulator</fullName>
    </submittedName>
</protein>
<proteinExistence type="inferred from homology"/>
<dbReference type="GO" id="GO:0003677">
    <property type="term" value="F:DNA binding"/>
    <property type="evidence" value="ECO:0007669"/>
    <property type="project" value="UniProtKB-KW"/>
</dbReference>
<keyword evidence="3 6" id="KW-0238">DNA-binding</keyword>
<dbReference type="SUPFAM" id="SSF46785">
    <property type="entry name" value="Winged helix' DNA-binding domain"/>
    <property type="match status" value="1"/>
</dbReference>
<evidence type="ECO:0000256" key="3">
    <source>
        <dbReference type="ARBA" id="ARBA00023125"/>
    </source>
</evidence>
<dbReference type="CDD" id="cd05466">
    <property type="entry name" value="PBP2_LTTR_substrate"/>
    <property type="match status" value="1"/>
</dbReference>
<dbReference type="PANTHER" id="PTHR30346:SF28">
    <property type="entry name" value="HTH-TYPE TRANSCRIPTIONAL REGULATOR CYNR"/>
    <property type="match status" value="1"/>
</dbReference>
<evidence type="ECO:0000313" key="6">
    <source>
        <dbReference type="EMBL" id="MDR6292914.1"/>
    </source>
</evidence>
<dbReference type="InterPro" id="IPR000847">
    <property type="entry name" value="LysR_HTH_N"/>
</dbReference>
<comment type="caution">
    <text evidence="6">The sequence shown here is derived from an EMBL/GenBank/DDBJ whole genome shotgun (WGS) entry which is preliminary data.</text>
</comment>
<dbReference type="InterPro" id="IPR036388">
    <property type="entry name" value="WH-like_DNA-bd_sf"/>
</dbReference>
<evidence type="ECO:0000256" key="1">
    <source>
        <dbReference type="ARBA" id="ARBA00009437"/>
    </source>
</evidence>
<evidence type="ECO:0000256" key="2">
    <source>
        <dbReference type="ARBA" id="ARBA00023015"/>
    </source>
</evidence>
<dbReference type="Gene3D" id="1.10.10.10">
    <property type="entry name" value="Winged helix-like DNA-binding domain superfamily/Winged helix DNA-binding domain"/>
    <property type="match status" value="1"/>
</dbReference>
<reference evidence="6 7" key="1">
    <citation type="submission" date="2023-07" db="EMBL/GenBank/DDBJ databases">
        <title>Sorghum-associated microbial communities from plants grown in Nebraska, USA.</title>
        <authorList>
            <person name="Schachtman D."/>
        </authorList>
    </citation>
    <scope>NUCLEOTIDE SEQUENCE [LARGE SCALE GENOMIC DNA]</scope>
    <source>
        <strain evidence="6 7">584</strain>
    </source>
</reference>
<dbReference type="Pfam" id="PF00126">
    <property type="entry name" value="HTH_1"/>
    <property type="match status" value="1"/>
</dbReference>
<organism evidence="6 7">
    <name type="scientific">Inquilinus ginsengisoli</name>
    <dbReference type="NCBI Taxonomy" id="363840"/>
    <lineage>
        <taxon>Bacteria</taxon>
        <taxon>Pseudomonadati</taxon>
        <taxon>Pseudomonadota</taxon>
        <taxon>Alphaproteobacteria</taxon>
        <taxon>Rhodospirillales</taxon>
        <taxon>Rhodospirillaceae</taxon>
        <taxon>Inquilinus</taxon>
    </lineage>
</organism>
<keyword evidence="4" id="KW-0804">Transcription</keyword>
<keyword evidence="2" id="KW-0805">Transcription regulation</keyword>
<evidence type="ECO:0000256" key="4">
    <source>
        <dbReference type="ARBA" id="ARBA00023163"/>
    </source>
</evidence>
<feature type="domain" description="HTH lysR-type" evidence="5">
    <location>
        <begin position="1"/>
        <end position="58"/>
    </location>
</feature>
<accession>A0ABU1JWB4</accession>
<dbReference type="PRINTS" id="PR00039">
    <property type="entry name" value="HTHLYSR"/>
</dbReference>
<dbReference type="SUPFAM" id="SSF53850">
    <property type="entry name" value="Periplasmic binding protein-like II"/>
    <property type="match status" value="1"/>
</dbReference>
<dbReference type="PANTHER" id="PTHR30346">
    <property type="entry name" value="TRANSCRIPTIONAL DUAL REGULATOR HCAR-RELATED"/>
    <property type="match status" value="1"/>
</dbReference>
<comment type="similarity">
    <text evidence="1">Belongs to the LysR transcriptional regulatory family.</text>
</comment>
<gene>
    <name evidence="6" type="ORF">E9232_005459</name>
</gene>
<dbReference type="InterPro" id="IPR005119">
    <property type="entry name" value="LysR_subst-bd"/>
</dbReference>